<feature type="domain" description="Histidine kinase/HSP90-like ATPase" evidence="8">
    <location>
        <begin position="7"/>
        <end position="60"/>
    </location>
</feature>
<protein>
    <recommendedName>
        <fullName evidence="2">histidine kinase</fullName>
        <ecNumber evidence="2">2.7.13.3</ecNumber>
    </recommendedName>
</protein>
<evidence type="ECO:0000256" key="5">
    <source>
        <dbReference type="ARBA" id="ARBA00022741"/>
    </source>
</evidence>
<evidence type="ECO:0000313" key="10">
    <source>
        <dbReference type="Proteomes" id="UP001059209"/>
    </source>
</evidence>
<dbReference type="RefSeq" id="WP_260574425.1">
    <property type="nucleotide sequence ID" value="NZ_CP104205.1"/>
</dbReference>
<dbReference type="InterPro" id="IPR003594">
    <property type="entry name" value="HATPase_dom"/>
</dbReference>
<evidence type="ECO:0000256" key="6">
    <source>
        <dbReference type="ARBA" id="ARBA00022777"/>
    </source>
</evidence>
<dbReference type="InterPro" id="IPR036890">
    <property type="entry name" value="HATPase_C_sf"/>
</dbReference>
<keyword evidence="4" id="KW-0808">Transferase</keyword>
<dbReference type="Gene3D" id="3.30.565.10">
    <property type="entry name" value="Histidine kinase-like ATPase, C-terminal domain"/>
    <property type="match status" value="1"/>
</dbReference>
<dbReference type="PANTHER" id="PTHR41523:SF8">
    <property type="entry name" value="ETHYLENE RESPONSE SENSOR PROTEIN"/>
    <property type="match status" value="1"/>
</dbReference>
<evidence type="ECO:0000256" key="1">
    <source>
        <dbReference type="ARBA" id="ARBA00000085"/>
    </source>
</evidence>
<proteinExistence type="predicted"/>
<dbReference type="Proteomes" id="UP001059209">
    <property type="component" value="Chromosome"/>
</dbReference>
<evidence type="ECO:0000256" key="2">
    <source>
        <dbReference type="ARBA" id="ARBA00012438"/>
    </source>
</evidence>
<sequence length="80" mass="8780">MGIDTAIPLGLLINEAVTNALKYGFADDQEGEIYIALKKEIDKHYVLNIGDNGIGFPDTINHKNSKSLGLKLIHNLTRTT</sequence>
<evidence type="ECO:0000313" key="9">
    <source>
        <dbReference type="EMBL" id="UWX55916.1"/>
    </source>
</evidence>
<evidence type="ECO:0000256" key="4">
    <source>
        <dbReference type="ARBA" id="ARBA00022679"/>
    </source>
</evidence>
<dbReference type="EC" id="2.7.13.3" evidence="2"/>
<comment type="catalytic activity">
    <reaction evidence="1">
        <text>ATP + protein L-histidine = ADP + protein N-phospho-L-histidine.</text>
        <dbReference type="EC" id="2.7.13.3"/>
    </reaction>
</comment>
<keyword evidence="3" id="KW-0597">Phosphoprotein</keyword>
<gene>
    <name evidence="9" type="ORF">NYZ99_05920</name>
</gene>
<evidence type="ECO:0000256" key="7">
    <source>
        <dbReference type="ARBA" id="ARBA00022840"/>
    </source>
</evidence>
<organism evidence="9 10">
    <name type="scientific">Maribacter litopenaei</name>
    <dbReference type="NCBI Taxonomy" id="2976127"/>
    <lineage>
        <taxon>Bacteria</taxon>
        <taxon>Pseudomonadati</taxon>
        <taxon>Bacteroidota</taxon>
        <taxon>Flavobacteriia</taxon>
        <taxon>Flavobacteriales</taxon>
        <taxon>Flavobacteriaceae</taxon>
        <taxon>Maribacter</taxon>
    </lineage>
</organism>
<dbReference type="PANTHER" id="PTHR41523">
    <property type="entry name" value="TWO-COMPONENT SYSTEM SENSOR PROTEIN"/>
    <property type="match status" value="1"/>
</dbReference>
<dbReference type="Pfam" id="PF02518">
    <property type="entry name" value="HATPase_c"/>
    <property type="match status" value="1"/>
</dbReference>
<dbReference type="SUPFAM" id="SSF55874">
    <property type="entry name" value="ATPase domain of HSP90 chaperone/DNA topoisomerase II/histidine kinase"/>
    <property type="match status" value="1"/>
</dbReference>
<evidence type="ECO:0000259" key="8">
    <source>
        <dbReference type="Pfam" id="PF02518"/>
    </source>
</evidence>
<keyword evidence="10" id="KW-1185">Reference proteome</keyword>
<name>A0ABY5YA53_9FLAO</name>
<dbReference type="EMBL" id="CP104205">
    <property type="protein sequence ID" value="UWX55916.1"/>
    <property type="molecule type" value="Genomic_DNA"/>
</dbReference>
<keyword evidence="7" id="KW-0067">ATP-binding</keyword>
<reference evidence="9" key="1">
    <citation type="submission" date="2022-09" db="EMBL/GenBank/DDBJ databases">
        <title>Maribacter litopenaei sp. nov., isolated from the intestinal tract of the Pacific White Shrimp, Litopenaeus vannamei.</title>
        <authorList>
            <person name="Kim S.Y."/>
            <person name="Hwang C.Y."/>
        </authorList>
    </citation>
    <scope>NUCLEOTIDE SEQUENCE</scope>
    <source>
        <strain evidence="9">HL-LV01</strain>
    </source>
</reference>
<keyword evidence="6 9" id="KW-0418">Kinase</keyword>
<keyword evidence="5" id="KW-0547">Nucleotide-binding</keyword>
<dbReference type="GO" id="GO:0016301">
    <property type="term" value="F:kinase activity"/>
    <property type="evidence" value="ECO:0007669"/>
    <property type="project" value="UniProtKB-KW"/>
</dbReference>
<accession>A0ABY5YA53</accession>
<evidence type="ECO:0000256" key="3">
    <source>
        <dbReference type="ARBA" id="ARBA00022553"/>
    </source>
</evidence>